<dbReference type="PANTHER" id="PTHR30572:SF18">
    <property type="entry name" value="ABC-TYPE MACROLIDE FAMILY EXPORT SYSTEM PERMEASE COMPONENT 2"/>
    <property type="match status" value="1"/>
</dbReference>
<evidence type="ECO:0000259" key="8">
    <source>
        <dbReference type="Pfam" id="PF12704"/>
    </source>
</evidence>
<feature type="domain" description="MacB-like periplasmic core" evidence="8">
    <location>
        <begin position="20"/>
        <end position="250"/>
    </location>
</feature>
<feature type="transmembrane region" description="Helical" evidence="6">
    <location>
        <begin position="747"/>
        <end position="764"/>
    </location>
</feature>
<keyword evidence="5 6" id="KW-0472">Membrane</keyword>
<keyword evidence="3 6" id="KW-0812">Transmembrane</keyword>
<dbReference type="EMBL" id="VCEI01000004">
    <property type="protein sequence ID" value="TLU97454.1"/>
    <property type="molecule type" value="Genomic_DNA"/>
</dbReference>
<evidence type="ECO:0000313" key="10">
    <source>
        <dbReference type="Proteomes" id="UP000309788"/>
    </source>
</evidence>
<evidence type="ECO:0000256" key="1">
    <source>
        <dbReference type="ARBA" id="ARBA00004651"/>
    </source>
</evidence>
<evidence type="ECO:0000259" key="7">
    <source>
        <dbReference type="Pfam" id="PF02687"/>
    </source>
</evidence>
<proteinExistence type="predicted"/>
<evidence type="ECO:0000256" key="5">
    <source>
        <dbReference type="ARBA" id="ARBA00023136"/>
    </source>
</evidence>
<gene>
    <name evidence="9" type="ORF">FEM55_00550</name>
</gene>
<organism evidence="9 10">
    <name type="scientific">Dyadobacter sediminis</name>
    <dbReference type="NCBI Taxonomy" id="1493691"/>
    <lineage>
        <taxon>Bacteria</taxon>
        <taxon>Pseudomonadati</taxon>
        <taxon>Bacteroidota</taxon>
        <taxon>Cytophagia</taxon>
        <taxon>Cytophagales</taxon>
        <taxon>Spirosomataceae</taxon>
        <taxon>Dyadobacter</taxon>
    </lineage>
</organism>
<feature type="transmembrane region" description="Helical" evidence="6">
    <location>
        <begin position="438"/>
        <end position="458"/>
    </location>
</feature>
<dbReference type="Pfam" id="PF02687">
    <property type="entry name" value="FtsX"/>
    <property type="match status" value="2"/>
</dbReference>
<dbReference type="Proteomes" id="UP000309788">
    <property type="component" value="Unassembled WGS sequence"/>
</dbReference>
<reference evidence="9 10" key="1">
    <citation type="submission" date="2019-05" db="EMBL/GenBank/DDBJ databases">
        <authorList>
            <person name="Qu J.-H."/>
        </authorList>
    </citation>
    <scope>NUCLEOTIDE SEQUENCE [LARGE SCALE GENOMIC DNA]</scope>
    <source>
        <strain evidence="9 10">Z12</strain>
    </source>
</reference>
<feature type="transmembrane region" description="Helical" evidence="6">
    <location>
        <begin position="292"/>
        <end position="312"/>
    </location>
</feature>
<evidence type="ECO:0000256" key="2">
    <source>
        <dbReference type="ARBA" id="ARBA00022475"/>
    </source>
</evidence>
<dbReference type="Pfam" id="PF12704">
    <property type="entry name" value="MacB_PCD"/>
    <property type="match status" value="2"/>
</dbReference>
<feature type="transmembrane region" description="Helical" evidence="6">
    <location>
        <begin position="20"/>
        <end position="43"/>
    </location>
</feature>
<accession>A0A5R9KMK7</accession>
<keyword evidence="10" id="KW-1185">Reference proteome</keyword>
<comment type="caution">
    <text evidence="9">The sequence shown here is derived from an EMBL/GenBank/DDBJ whole genome shotgun (WGS) entry which is preliminary data.</text>
</comment>
<feature type="domain" description="ABC3 transporter permease C-terminal" evidence="7">
    <location>
        <begin position="695"/>
        <end position="808"/>
    </location>
</feature>
<protein>
    <submittedName>
        <fullName evidence="9">FtsX-like permease family protein</fullName>
    </submittedName>
</protein>
<feature type="domain" description="ABC3 transporter permease C-terminal" evidence="7">
    <location>
        <begin position="298"/>
        <end position="409"/>
    </location>
</feature>
<evidence type="ECO:0000256" key="6">
    <source>
        <dbReference type="SAM" id="Phobius"/>
    </source>
</evidence>
<dbReference type="AlphaFoldDB" id="A0A5R9KMK7"/>
<feature type="transmembrane region" description="Helical" evidence="6">
    <location>
        <begin position="776"/>
        <end position="798"/>
    </location>
</feature>
<evidence type="ECO:0000256" key="4">
    <source>
        <dbReference type="ARBA" id="ARBA00022989"/>
    </source>
</evidence>
<comment type="subcellular location">
    <subcellularLocation>
        <location evidence="1">Cell membrane</location>
        <topology evidence="1">Multi-pass membrane protein</topology>
    </subcellularLocation>
</comment>
<name>A0A5R9KMK7_9BACT</name>
<keyword evidence="4 6" id="KW-1133">Transmembrane helix</keyword>
<feature type="transmembrane region" description="Helical" evidence="6">
    <location>
        <begin position="387"/>
        <end position="408"/>
    </location>
</feature>
<evidence type="ECO:0000313" key="9">
    <source>
        <dbReference type="EMBL" id="TLU97454.1"/>
    </source>
</evidence>
<dbReference type="GO" id="GO:0022857">
    <property type="term" value="F:transmembrane transporter activity"/>
    <property type="evidence" value="ECO:0007669"/>
    <property type="project" value="TreeGrafter"/>
</dbReference>
<feature type="domain" description="MacB-like periplasmic core" evidence="8">
    <location>
        <begin position="477"/>
        <end position="637"/>
    </location>
</feature>
<dbReference type="InterPro" id="IPR025857">
    <property type="entry name" value="MacB_PCD"/>
</dbReference>
<dbReference type="PANTHER" id="PTHR30572">
    <property type="entry name" value="MEMBRANE COMPONENT OF TRANSPORTER-RELATED"/>
    <property type="match status" value="1"/>
</dbReference>
<feature type="transmembrane region" description="Helical" evidence="6">
    <location>
        <begin position="692"/>
        <end position="711"/>
    </location>
</feature>
<feature type="transmembrane region" description="Helical" evidence="6">
    <location>
        <begin position="348"/>
        <end position="366"/>
    </location>
</feature>
<evidence type="ECO:0000256" key="3">
    <source>
        <dbReference type="ARBA" id="ARBA00022692"/>
    </source>
</evidence>
<dbReference type="InterPro" id="IPR003838">
    <property type="entry name" value="ABC3_permease_C"/>
</dbReference>
<dbReference type="RefSeq" id="WP_138279384.1">
    <property type="nucleotide sequence ID" value="NZ_BMGE01000011.1"/>
</dbReference>
<keyword evidence="2" id="KW-1003">Cell membrane</keyword>
<dbReference type="GO" id="GO:0005886">
    <property type="term" value="C:plasma membrane"/>
    <property type="evidence" value="ECO:0007669"/>
    <property type="project" value="UniProtKB-SubCell"/>
</dbReference>
<dbReference type="OrthoDB" id="5933722at2"/>
<dbReference type="InterPro" id="IPR050250">
    <property type="entry name" value="Macrolide_Exporter_MacB"/>
</dbReference>
<sequence>MLQSYLKIAIRSLWKNRLFTIIHVTGLGLGIAAFILIFEYVAFEKSVNMFHKKLPDLYRMLDSRPTGDVFAQMAPAIAPLVKKEFSEIKAYCRLAEGSANGIITIQEPDRKGSVQSYRENGLAYADGSFFTLFTFPLLYGNAQSAVSETNTIALSASRARTYYGTEKAIGKTLTVNNQFGKTLYTVTAVYEDMPENSDLRFDAVLSLQTLANPANLNGNGWARLDGFDGSYVTNFFQLTEKSNSGKLENKINTLKKKLSPEDKSKFVLQPLSQIHLGSSTDDPYLTSGSLSFVYLLSAIAILILVIAWFNYINLSTAASLKRSREVGVRKVVGAGRFQLVSQFLGESFLLNFIGFAVALLLVYSVQKTFNDFTQKNFSLSGLLADPAWIAAAILLALGAFLSGSYVAFSVTALQPVQILKGTSGAKASTGNDKWLRKVLVVAQFGVSVTLIISTLVLYRQLAYMQNKDLGFDSRQRLVINGPQLGEEKALGTSSALLDNQVSALPYVKNLSHTGIVPGNYYSFNASGIVKQGEKQDDAKKGYAMGIIDDRYLSLFQIGLAAGRNFTVREAELAWEKSGKLMINESAARQLGFESPLKAVGAIISWGQPFEVVGVVKDYNHQGLQKMVDPIIFMPRRSGGMLVLELSTGHMQRQLKELEALYKAAYPGNPFEYYFVDQKYNEQYKTEKQYSQVFALASMLAIFIACLGLFGLASYMTEQRTKEIGVRKVLGASIAGILALISKDFLRLVFISILIACPVAGYLMKNWLGNFAYHIDITWWMFAAAGGLVIFIAVLTVGFQSLKAALMNPVQSLRNE</sequence>